<name>A0A9D4T844_RHISA</name>
<sequence length="111" mass="11488">MEFAAAGASATAASGIAAATAKSNTADSVAIPGAAATFLGAGRRQITADRAELESASGTSESLDASDQYSPIAFGSRVMRSRGVWHFILHCFRAPPARGAQMKMRLVLIFL</sequence>
<reference evidence="1" key="1">
    <citation type="journal article" date="2020" name="Cell">
        <title>Large-Scale Comparative Analyses of Tick Genomes Elucidate Their Genetic Diversity and Vector Capacities.</title>
        <authorList>
            <consortium name="Tick Genome and Microbiome Consortium (TIGMIC)"/>
            <person name="Jia N."/>
            <person name="Wang J."/>
            <person name="Shi W."/>
            <person name="Du L."/>
            <person name="Sun Y."/>
            <person name="Zhan W."/>
            <person name="Jiang J.F."/>
            <person name="Wang Q."/>
            <person name="Zhang B."/>
            <person name="Ji P."/>
            <person name="Bell-Sakyi L."/>
            <person name="Cui X.M."/>
            <person name="Yuan T.T."/>
            <person name="Jiang B.G."/>
            <person name="Yang W.F."/>
            <person name="Lam T.T."/>
            <person name="Chang Q.C."/>
            <person name="Ding S.J."/>
            <person name="Wang X.J."/>
            <person name="Zhu J.G."/>
            <person name="Ruan X.D."/>
            <person name="Zhao L."/>
            <person name="Wei J.T."/>
            <person name="Ye R.Z."/>
            <person name="Que T.C."/>
            <person name="Du C.H."/>
            <person name="Zhou Y.H."/>
            <person name="Cheng J.X."/>
            <person name="Dai P.F."/>
            <person name="Guo W.B."/>
            <person name="Han X.H."/>
            <person name="Huang E.J."/>
            <person name="Li L.F."/>
            <person name="Wei W."/>
            <person name="Gao Y.C."/>
            <person name="Liu J.Z."/>
            <person name="Shao H.Z."/>
            <person name="Wang X."/>
            <person name="Wang C.C."/>
            <person name="Yang T.C."/>
            <person name="Huo Q.B."/>
            <person name="Li W."/>
            <person name="Chen H.Y."/>
            <person name="Chen S.E."/>
            <person name="Zhou L.G."/>
            <person name="Ni X.B."/>
            <person name="Tian J.H."/>
            <person name="Sheng Y."/>
            <person name="Liu T."/>
            <person name="Pan Y.S."/>
            <person name="Xia L.Y."/>
            <person name="Li J."/>
            <person name="Zhao F."/>
            <person name="Cao W.C."/>
        </authorList>
    </citation>
    <scope>NUCLEOTIDE SEQUENCE</scope>
    <source>
        <strain evidence="1">Rsan-2018</strain>
    </source>
</reference>
<protein>
    <submittedName>
        <fullName evidence="1">Uncharacterized protein</fullName>
    </submittedName>
</protein>
<accession>A0A9D4T844</accession>
<comment type="caution">
    <text evidence="1">The sequence shown here is derived from an EMBL/GenBank/DDBJ whole genome shotgun (WGS) entry which is preliminary data.</text>
</comment>
<proteinExistence type="predicted"/>
<dbReference type="AlphaFoldDB" id="A0A9D4T844"/>
<gene>
    <name evidence="1" type="ORF">HPB52_000353</name>
</gene>
<keyword evidence="2" id="KW-1185">Reference proteome</keyword>
<evidence type="ECO:0000313" key="1">
    <source>
        <dbReference type="EMBL" id="KAH7981620.1"/>
    </source>
</evidence>
<reference evidence="1" key="2">
    <citation type="submission" date="2021-09" db="EMBL/GenBank/DDBJ databases">
        <authorList>
            <person name="Jia N."/>
            <person name="Wang J."/>
            <person name="Shi W."/>
            <person name="Du L."/>
            <person name="Sun Y."/>
            <person name="Zhan W."/>
            <person name="Jiang J."/>
            <person name="Wang Q."/>
            <person name="Zhang B."/>
            <person name="Ji P."/>
            <person name="Sakyi L.B."/>
            <person name="Cui X."/>
            <person name="Yuan T."/>
            <person name="Jiang B."/>
            <person name="Yang W."/>
            <person name="Lam T.T.-Y."/>
            <person name="Chang Q."/>
            <person name="Ding S."/>
            <person name="Wang X."/>
            <person name="Zhu J."/>
            <person name="Ruan X."/>
            <person name="Zhao L."/>
            <person name="Wei J."/>
            <person name="Que T."/>
            <person name="Du C."/>
            <person name="Cheng J."/>
            <person name="Dai P."/>
            <person name="Han X."/>
            <person name="Huang E."/>
            <person name="Gao Y."/>
            <person name="Liu J."/>
            <person name="Shao H."/>
            <person name="Ye R."/>
            <person name="Li L."/>
            <person name="Wei W."/>
            <person name="Wang X."/>
            <person name="Wang C."/>
            <person name="Huo Q."/>
            <person name="Li W."/>
            <person name="Guo W."/>
            <person name="Chen H."/>
            <person name="Chen S."/>
            <person name="Zhou L."/>
            <person name="Zhou L."/>
            <person name="Ni X."/>
            <person name="Tian J."/>
            <person name="Zhou Y."/>
            <person name="Sheng Y."/>
            <person name="Liu T."/>
            <person name="Pan Y."/>
            <person name="Xia L."/>
            <person name="Li J."/>
            <person name="Zhao F."/>
            <person name="Cao W."/>
        </authorList>
    </citation>
    <scope>NUCLEOTIDE SEQUENCE</scope>
    <source>
        <strain evidence="1">Rsan-2018</strain>
        <tissue evidence="1">Larvae</tissue>
    </source>
</reference>
<dbReference type="Proteomes" id="UP000821837">
    <property type="component" value="Chromosome 1"/>
</dbReference>
<evidence type="ECO:0000313" key="2">
    <source>
        <dbReference type="Proteomes" id="UP000821837"/>
    </source>
</evidence>
<organism evidence="1 2">
    <name type="scientific">Rhipicephalus sanguineus</name>
    <name type="common">Brown dog tick</name>
    <name type="synonym">Ixodes sanguineus</name>
    <dbReference type="NCBI Taxonomy" id="34632"/>
    <lineage>
        <taxon>Eukaryota</taxon>
        <taxon>Metazoa</taxon>
        <taxon>Ecdysozoa</taxon>
        <taxon>Arthropoda</taxon>
        <taxon>Chelicerata</taxon>
        <taxon>Arachnida</taxon>
        <taxon>Acari</taxon>
        <taxon>Parasitiformes</taxon>
        <taxon>Ixodida</taxon>
        <taxon>Ixodoidea</taxon>
        <taxon>Ixodidae</taxon>
        <taxon>Rhipicephalinae</taxon>
        <taxon>Rhipicephalus</taxon>
        <taxon>Rhipicephalus</taxon>
    </lineage>
</organism>
<dbReference type="EMBL" id="JABSTV010001245">
    <property type="protein sequence ID" value="KAH7981620.1"/>
    <property type="molecule type" value="Genomic_DNA"/>
</dbReference>